<dbReference type="Proteomes" id="UP000001554">
    <property type="component" value="Chromosome 5"/>
</dbReference>
<gene>
    <name evidence="6" type="primary">LOC118415300</name>
</gene>
<keyword evidence="1" id="KW-0547">Nucleotide-binding</keyword>
<reference evidence="6" key="2">
    <citation type="submission" date="2025-08" db="UniProtKB">
        <authorList>
            <consortium name="RefSeq"/>
        </authorList>
    </citation>
    <scope>IDENTIFICATION</scope>
    <source>
        <strain evidence="6">S238N-H82</strain>
        <tissue evidence="6">Testes</tissue>
    </source>
</reference>
<evidence type="ECO:0000256" key="2">
    <source>
        <dbReference type="ARBA" id="ARBA00022840"/>
    </source>
</evidence>
<evidence type="ECO:0000259" key="4">
    <source>
        <dbReference type="Pfam" id="PF19568"/>
    </source>
</evidence>
<sequence length="560" mass="61680">MNDLKTATTALKAVVELGYPLELSRVLDYLENLDSKDELIQFDNEEALCSFLQKHPAIFWVEGGKVFPAQMKPKVKSKSSPQTQSPQSHHKVQPTSDSSEKVRQQEQRVGEVEEAEGGKEKNKSLDAADNVHQTAKLREDGIKSIAEVLKREGPKKLKALFRYVQGLRPEEETQARTTSAPVHRRPLHLLVGEDGTRVWVNSGEQDMQHLSTNVPMESVVPGANPTGQPDDFTSLLPMFKDNLSPIQDNLVEVEIDIGRIPVARYYNPDSPCLLATTRLSDQTLTRETLETILFGLPLERSAIGQGRVLLKGTLHWISTLKNSSGEVVGLTLRRGQAVPGCLDLLWDVVTSGTSTLIMGCPCSGRTTLLREWARVLSDVCYRRVIVVDTLKEIAGGDDIPHPGIGGARRVQVHNRCDQVSQLQTAARNHSPDCIIVDEVQTQEEVTALQAIRLTGIQVVAGVCAGCLTDLLQNSVMRGLLGLSDTASTFPQTPSTSESVPPTFPQTLPVFQAAVVIHSRDMVSVYSDVASFVRVSLLEGRLFPLAQQRKRVVTRDRETEL</sequence>
<evidence type="ECO:0000313" key="5">
    <source>
        <dbReference type="Proteomes" id="UP000001554"/>
    </source>
</evidence>
<dbReference type="Pfam" id="PF19568">
    <property type="entry name" value="Spore_III_AA"/>
    <property type="match status" value="1"/>
</dbReference>
<keyword evidence="2" id="KW-0067">ATP-binding</keyword>
<proteinExistence type="predicted"/>
<accession>A0A9J7MQX4</accession>
<name>A0A9J7MQX4_BRAFL</name>
<feature type="region of interest" description="Disordered" evidence="3">
    <location>
        <begin position="72"/>
        <end position="132"/>
    </location>
</feature>
<protein>
    <submittedName>
        <fullName evidence="6">Uncharacterized protein ycf45-like isoform X4</fullName>
    </submittedName>
</protein>
<feature type="compositionally biased region" description="Low complexity" evidence="3">
    <location>
        <begin position="78"/>
        <end position="87"/>
    </location>
</feature>
<feature type="compositionally biased region" description="Basic and acidic residues" evidence="3">
    <location>
        <begin position="98"/>
        <end position="126"/>
    </location>
</feature>
<dbReference type="PANTHER" id="PTHR20953">
    <property type="entry name" value="KINASE-RELATED"/>
    <property type="match status" value="1"/>
</dbReference>
<evidence type="ECO:0000313" key="6">
    <source>
        <dbReference type="RefSeq" id="XP_035675694.1"/>
    </source>
</evidence>
<feature type="domain" description="Stage III sporulation protein AA AAA+ ATPase" evidence="4">
    <location>
        <begin position="329"/>
        <end position="479"/>
    </location>
</feature>
<dbReference type="InterPro" id="IPR027417">
    <property type="entry name" value="P-loop_NTPase"/>
</dbReference>
<evidence type="ECO:0000256" key="1">
    <source>
        <dbReference type="ARBA" id="ARBA00022741"/>
    </source>
</evidence>
<dbReference type="Gene3D" id="3.40.50.300">
    <property type="entry name" value="P-loop containing nucleotide triphosphate hydrolases"/>
    <property type="match status" value="1"/>
</dbReference>
<dbReference type="PANTHER" id="PTHR20953:SF3">
    <property type="entry name" value="P-LOOP CONTAINING NUCLEOSIDE TRIPHOSPHATE HYDROLASES SUPERFAMILY PROTEIN"/>
    <property type="match status" value="1"/>
</dbReference>
<evidence type="ECO:0000256" key="3">
    <source>
        <dbReference type="SAM" id="MobiDB-lite"/>
    </source>
</evidence>
<dbReference type="AlphaFoldDB" id="A0A9J7MQX4"/>
<dbReference type="RefSeq" id="XP_035675694.1">
    <property type="nucleotide sequence ID" value="XM_035819801.1"/>
</dbReference>
<organism evidence="5 6">
    <name type="scientific">Branchiostoma floridae</name>
    <name type="common">Florida lancelet</name>
    <name type="synonym">Amphioxus</name>
    <dbReference type="NCBI Taxonomy" id="7739"/>
    <lineage>
        <taxon>Eukaryota</taxon>
        <taxon>Metazoa</taxon>
        <taxon>Chordata</taxon>
        <taxon>Cephalochordata</taxon>
        <taxon>Leptocardii</taxon>
        <taxon>Amphioxiformes</taxon>
        <taxon>Branchiostomatidae</taxon>
        <taxon>Branchiostoma</taxon>
    </lineage>
</organism>
<keyword evidence="5" id="KW-1185">Reference proteome</keyword>
<dbReference type="SUPFAM" id="SSF52540">
    <property type="entry name" value="P-loop containing nucleoside triphosphate hydrolases"/>
    <property type="match status" value="1"/>
</dbReference>
<dbReference type="GeneID" id="118415300"/>
<reference evidence="5" key="1">
    <citation type="journal article" date="2020" name="Nat. Ecol. Evol.">
        <title>Deeply conserved synteny resolves early events in vertebrate evolution.</title>
        <authorList>
            <person name="Simakov O."/>
            <person name="Marletaz F."/>
            <person name="Yue J.X."/>
            <person name="O'Connell B."/>
            <person name="Jenkins J."/>
            <person name="Brandt A."/>
            <person name="Calef R."/>
            <person name="Tung C.H."/>
            <person name="Huang T.K."/>
            <person name="Schmutz J."/>
            <person name="Satoh N."/>
            <person name="Yu J.K."/>
            <person name="Putnam N.H."/>
            <person name="Green R.E."/>
            <person name="Rokhsar D.S."/>
        </authorList>
    </citation>
    <scope>NUCLEOTIDE SEQUENCE [LARGE SCALE GENOMIC DNA]</scope>
    <source>
        <strain evidence="5">S238N-H82</strain>
    </source>
</reference>
<dbReference type="GO" id="GO:0005524">
    <property type="term" value="F:ATP binding"/>
    <property type="evidence" value="ECO:0007669"/>
    <property type="project" value="UniProtKB-KW"/>
</dbReference>
<dbReference type="InterPro" id="IPR045735">
    <property type="entry name" value="Spore_III_AA_AAA+_ATPase"/>
</dbReference>